<dbReference type="AlphaFoldDB" id="A0A401IJ03"/>
<dbReference type="EMBL" id="BDQK01000013">
    <property type="protein sequence ID" value="GBF81239.1"/>
    <property type="molecule type" value="Genomic_DNA"/>
</dbReference>
<feature type="coiled-coil region" evidence="1">
    <location>
        <begin position="168"/>
        <end position="195"/>
    </location>
</feature>
<dbReference type="RefSeq" id="WP_124970982.1">
    <property type="nucleotide sequence ID" value="NZ_BDQK01000013.1"/>
</dbReference>
<comment type="caution">
    <text evidence="2">The sequence shown here is derived from an EMBL/GenBank/DDBJ whole genome shotgun (WGS) entry which is preliminary data.</text>
</comment>
<keyword evidence="3" id="KW-1185">Reference proteome</keyword>
<name>A0A401IJ03_APHSA</name>
<organism evidence="2 3">
    <name type="scientific">Aphanothece sacrum FPU1</name>
    <dbReference type="NCBI Taxonomy" id="1920663"/>
    <lineage>
        <taxon>Bacteria</taxon>
        <taxon>Bacillati</taxon>
        <taxon>Cyanobacteriota</taxon>
        <taxon>Cyanophyceae</taxon>
        <taxon>Oscillatoriophycideae</taxon>
        <taxon>Chroococcales</taxon>
        <taxon>Aphanothecaceae</taxon>
        <taxon>Aphanothece</taxon>
    </lineage>
</organism>
<gene>
    <name evidence="2" type="ORF">AsFPU1_2651</name>
</gene>
<accession>A0A401IJ03</accession>
<evidence type="ECO:0000313" key="3">
    <source>
        <dbReference type="Proteomes" id="UP000287247"/>
    </source>
</evidence>
<dbReference type="OrthoDB" id="427080at2"/>
<evidence type="ECO:0000256" key="1">
    <source>
        <dbReference type="SAM" id="Coils"/>
    </source>
</evidence>
<keyword evidence="1" id="KW-0175">Coiled coil</keyword>
<protein>
    <submittedName>
        <fullName evidence="2">Uncharacterized protein</fullName>
    </submittedName>
</protein>
<evidence type="ECO:0000313" key="2">
    <source>
        <dbReference type="EMBL" id="GBF81239.1"/>
    </source>
</evidence>
<reference evidence="3" key="1">
    <citation type="submission" date="2017-05" db="EMBL/GenBank/DDBJ databases">
        <title>Physiological properties and genetic analysis related to exopolysaccharide production of fresh-water unicellular cyanobacterium Aphanothece sacrum, Suizenji Nori, that has been cultured as a food source in Japan.</title>
        <authorList>
            <person name="Kanesaki Y."/>
            <person name="Yoshikawa S."/>
            <person name="Ohki K."/>
        </authorList>
    </citation>
    <scope>NUCLEOTIDE SEQUENCE [LARGE SCALE GENOMIC DNA]</scope>
    <source>
        <strain evidence="3">FPU1</strain>
    </source>
</reference>
<proteinExistence type="predicted"/>
<dbReference type="Proteomes" id="UP000287247">
    <property type="component" value="Unassembled WGS sequence"/>
</dbReference>
<sequence length="273" mass="31427">MDFFLIDIDTINCPVPYSDVKDNEIIVNRLANIILESGGIVNPLFVKKIGFDSYELVYGDVEYYAALKASQLDPKKGEMIAAFIIENEQKEGIKKQIEFLRKSLSNIEPTVVCTASDNYNKLNSMHKDINQIHEKLEFLTDLNTAKGIKKLLTKQLETIISETENKTKQEAIQHLRKAQYELQQYQKNIEDEILELSKVNLVNTTYDELAQLMKQLGSSVSQINASWKAIEYWRKPDKELSWDNLKKSTVKSKYKIDGFAQGAYEKLRKVAYL</sequence>